<accession>A8NMJ6</accession>
<reference evidence="1 2" key="1">
    <citation type="journal article" date="2010" name="Proc. Natl. Acad. Sci. U.S.A.">
        <title>Insights into evolution of multicellular fungi from the assembled chromosomes of the mushroom Coprinopsis cinerea (Coprinus cinereus).</title>
        <authorList>
            <person name="Stajich J.E."/>
            <person name="Wilke S.K."/>
            <person name="Ahren D."/>
            <person name="Au C.H."/>
            <person name="Birren B.W."/>
            <person name="Borodovsky M."/>
            <person name="Burns C."/>
            <person name="Canback B."/>
            <person name="Casselton L.A."/>
            <person name="Cheng C.K."/>
            <person name="Deng J."/>
            <person name="Dietrich F.S."/>
            <person name="Fargo D.C."/>
            <person name="Farman M.L."/>
            <person name="Gathman A.C."/>
            <person name="Goldberg J."/>
            <person name="Guigo R."/>
            <person name="Hoegger P.J."/>
            <person name="Hooker J.B."/>
            <person name="Huggins A."/>
            <person name="James T.Y."/>
            <person name="Kamada T."/>
            <person name="Kilaru S."/>
            <person name="Kodira C."/>
            <person name="Kues U."/>
            <person name="Kupfer D."/>
            <person name="Kwan H.S."/>
            <person name="Lomsadze A."/>
            <person name="Li W."/>
            <person name="Lilly W.W."/>
            <person name="Ma L.J."/>
            <person name="Mackey A.J."/>
            <person name="Manning G."/>
            <person name="Martin F."/>
            <person name="Muraguchi H."/>
            <person name="Natvig D.O."/>
            <person name="Palmerini H."/>
            <person name="Ramesh M.A."/>
            <person name="Rehmeyer C.J."/>
            <person name="Roe B.A."/>
            <person name="Shenoy N."/>
            <person name="Stanke M."/>
            <person name="Ter-Hovhannisyan V."/>
            <person name="Tunlid A."/>
            <person name="Velagapudi R."/>
            <person name="Vision T.J."/>
            <person name="Zeng Q."/>
            <person name="Zolan M.E."/>
            <person name="Pukkila P.J."/>
        </authorList>
    </citation>
    <scope>NUCLEOTIDE SEQUENCE [LARGE SCALE GENOMIC DNA]</scope>
    <source>
        <strain evidence="2">Okayama-7 / 130 / ATCC MYA-4618 / FGSC 9003</strain>
    </source>
</reference>
<keyword evidence="2" id="KW-1185">Reference proteome</keyword>
<protein>
    <submittedName>
        <fullName evidence="1">Uncharacterized protein</fullName>
    </submittedName>
</protein>
<organism evidence="1 2">
    <name type="scientific">Coprinopsis cinerea (strain Okayama-7 / 130 / ATCC MYA-4618 / FGSC 9003)</name>
    <name type="common">Inky cap fungus</name>
    <name type="synonym">Hormographiella aspergillata</name>
    <dbReference type="NCBI Taxonomy" id="240176"/>
    <lineage>
        <taxon>Eukaryota</taxon>
        <taxon>Fungi</taxon>
        <taxon>Dikarya</taxon>
        <taxon>Basidiomycota</taxon>
        <taxon>Agaricomycotina</taxon>
        <taxon>Agaricomycetes</taxon>
        <taxon>Agaricomycetidae</taxon>
        <taxon>Agaricales</taxon>
        <taxon>Agaricineae</taxon>
        <taxon>Psathyrellaceae</taxon>
        <taxon>Coprinopsis</taxon>
    </lineage>
</organism>
<dbReference type="InParanoid" id="A8NMJ6"/>
<dbReference type="RefSeq" id="XP_001834930.1">
    <property type="nucleotide sequence ID" value="XM_001834878.1"/>
</dbReference>
<gene>
    <name evidence="1" type="ORF">CC1G_10804</name>
</gene>
<dbReference type="AlphaFoldDB" id="A8NMJ6"/>
<dbReference type="VEuPathDB" id="FungiDB:CC1G_10804"/>
<name>A8NMJ6_COPC7</name>
<dbReference type="EMBL" id="AACS02000012">
    <property type="protein sequence ID" value="EAU86913.1"/>
    <property type="molecule type" value="Genomic_DNA"/>
</dbReference>
<dbReference type="KEGG" id="cci:CC1G_10804"/>
<dbReference type="Proteomes" id="UP000001861">
    <property type="component" value="Unassembled WGS sequence"/>
</dbReference>
<dbReference type="GeneID" id="6011449"/>
<comment type="caution">
    <text evidence="1">The sequence shown here is derived from an EMBL/GenBank/DDBJ whole genome shotgun (WGS) entry which is preliminary data.</text>
</comment>
<evidence type="ECO:0000313" key="2">
    <source>
        <dbReference type="Proteomes" id="UP000001861"/>
    </source>
</evidence>
<evidence type="ECO:0000313" key="1">
    <source>
        <dbReference type="EMBL" id="EAU86913.1"/>
    </source>
</evidence>
<dbReference type="OrthoDB" id="3256901at2759"/>
<sequence length="228" mass="25463">MVARLRSLTDSDDHLERARLLAQRSLQYRSDLPVEGVADERLNEMLEVNNSKIRQIKNVLERTGVLGQDSERLIRTIEVYKERTYPRLRDSIVEDQTLFVAGYIKDLQGWTYPVSEGASSLSSRVAELLKLGRHADEDAVIAAVRDMSNQGHAQELLFSQSLPAPQGFEDLNALKVAYQTTSSAADEKAITLLSRKIEKGARGNEIIKDAQELLKEAEAVVNGEIRAS</sequence>
<proteinExistence type="predicted"/>